<organism evidence="3 4">
    <name type="scientific">Plantactinospora mayteni</name>
    <dbReference type="NCBI Taxonomy" id="566021"/>
    <lineage>
        <taxon>Bacteria</taxon>
        <taxon>Bacillati</taxon>
        <taxon>Actinomycetota</taxon>
        <taxon>Actinomycetes</taxon>
        <taxon>Micromonosporales</taxon>
        <taxon>Micromonosporaceae</taxon>
        <taxon>Plantactinospora</taxon>
    </lineage>
</organism>
<dbReference type="RefSeq" id="WP_203859486.1">
    <property type="nucleotide sequence ID" value="NZ_BAAAZQ010000010.1"/>
</dbReference>
<feature type="transmembrane region" description="Helical" evidence="2">
    <location>
        <begin position="12"/>
        <end position="36"/>
    </location>
</feature>
<proteinExistence type="predicted"/>
<evidence type="ECO:0000313" key="3">
    <source>
        <dbReference type="EMBL" id="GIG98029.1"/>
    </source>
</evidence>
<evidence type="ECO:0000313" key="4">
    <source>
        <dbReference type="Proteomes" id="UP000621500"/>
    </source>
</evidence>
<accession>A0ABQ4ETT7</accession>
<evidence type="ECO:0000256" key="1">
    <source>
        <dbReference type="SAM" id="MobiDB-lite"/>
    </source>
</evidence>
<keyword evidence="4" id="KW-1185">Reference proteome</keyword>
<protein>
    <submittedName>
        <fullName evidence="3">Uncharacterized protein</fullName>
    </submittedName>
</protein>
<keyword evidence="2" id="KW-1133">Transmembrane helix</keyword>
<dbReference type="EMBL" id="BONX01000031">
    <property type="protein sequence ID" value="GIG98029.1"/>
    <property type="molecule type" value="Genomic_DNA"/>
</dbReference>
<dbReference type="Proteomes" id="UP000621500">
    <property type="component" value="Unassembled WGS sequence"/>
</dbReference>
<gene>
    <name evidence="3" type="ORF">Pma05_46020</name>
</gene>
<feature type="region of interest" description="Disordered" evidence="1">
    <location>
        <begin position="42"/>
        <end position="63"/>
    </location>
</feature>
<keyword evidence="2" id="KW-0812">Transmembrane</keyword>
<keyword evidence="2" id="KW-0472">Membrane</keyword>
<evidence type="ECO:0000256" key="2">
    <source>
        <dbReference type="SAM" id="Phobius"/>
    </source>
</evidence>
<name>A0ABQ4ETT7_9ACTN</name>
<reference evidence="3 4" key="1">
    <citation type="submission" date="2021-01" db="EMBL/GenBank/DDBJ databases">
        <title>Whole genome shotgun sequence of Plantactinospora mayteni NBRC 109088.</title>
        <authorList>
            <person name="Komaki H."/>
            <person name="Tamura T."/>
        </authorList>
    </citation>
    <scope>NUCLEOTIDE SEQUENCE [LARGE SCALE GENOMIC DNA]</scope>
    <source>
        <strain evidence="3 4">NBRC 109088</strain>
    </source>
</reference>
<sequence length="205" mass="21061">MAVSGRPDNRSFLVPMVALGSTLVALVVATVLVLVLRDGGPVDPTGTGPSTGGTPTPGNIPSGAPVAAGCLAGTWRVTSHREQVDVPEVGRLSFTGGIGSTLSLSAEGVGIVDYGSGTVFASSHAGQEVVLELRGRVDYRYTLAGDRIELRDVRSAAEVRLRVGAGTPGRWRPFTASTAPSSHTCAGDKLTLESLASTTLYARSE</sequence>
<feature type="compositionally biased region" description="Low complexity" evidence="1">
    <location>
        <begin position="42"/>
        <end position="57"/>
    </location>
</feature>
<comment type="caution">
    <text evidence="3">The sequence shown here is derived from an EMBL/GenBank/DDBJ whole genome shotgun (WGS) entry which is preliminary data.</text>
</comment>